<sequence>MSLSTEWASDMRFISNISLLLLFALSSILLADVTLATVTLPPFLSYSGTLAPGQDEHGGIPMGVSNAKCDDGKTNLTIDWDGSHDAFACTTERWNSNKASKVTSSIDEHCSTKTDNPIHVCMNRAIVYHDVIPTSGAHRPLWAKYGEYRYLPKQRWLHNLEHGAAVFLYHPCADMSEVTRFRRIARGCLRKHIITPYKELTKERPFAVLTYGCKLELPYIVSNRIRDFLREHAGKAPERRVAEDGQFSVQQIHRAKTISNANDCMICPAEPFEGCPGHHTHAGRARQAINKAHHRPKNDKPRKRQGKIHD</sequence>
<keyword evidence="3" id="KW-1185">Reference proteome</keyword>
<evidence type="ECO:0000313" key="3">
    <source>
        <dbReference type="Proteomes" id="UP000007110"/>
    </source>
</evidence>
<protein>
    <recommendedName>
        <fullName evidence="4">DUF3105 domain-containing protein</fullName>
    </recommendedName>
</protein>
<proteinExistence type="predicted"/>
<dbReference type="Proteomes" id="UP000007110">
    <property type="component" value="Unassembled WGS sequence"/>
</dbReference>
<feature type="compositionally biased region" description="Basic residues" evidence="1">
    <location>
        <begin position="291"/>
        <end position="310"/>
    </location>
</feature>
<dbReference type="PANTHER" id="PTHR34179:SF1">
    <property type="entry name" value="TUMOR PROTEIN P53-INDUCIBLE PROTEIN 13"/>
    <property type="match status" value="1"/>
</dbReference>
<dbReference type="OMA" id="PAKCLNE"/>
<dbReference type="OrthoDB" id="5960270at2759"/>
<reference evidence="2" key="2">
    <citation type="submission" date="2021-01" db="UniProtKB">
        <authorList>
            <consortium name="EnsemblMetazoa"/>
        </authorList>
    </citation>
    <scope>IDENTIFICATION</scope>
</reference>
<reference evidence="3" key="1">
    <citation type="submission" date="2015-02" db="EMBL/GenBank/DDBJ databases">
        <title>Genome sequencing for Strongylocentrotus purpuratus.</title>
        <authorList>
            <person name="Murali S."/>
            <person name="Liu Y."/>
            <person name="Vee V."/>
            <person name="English A."/>
            <person name="Wang M."/>
            <person name="Skinner E."/>
            <person name="Han Y."/>
            <person name="Muzny D.M."/>
            <person name="Worley K.C."/>
            <person name="Gibbs R.A."/>
        </authorList>
    </citation>
    <scope>NUCLEOTIDE SEQUENCE</scope>
</reference>
<name>A0A7M7PAV3_STRPU</name>
<accession>A0A7M7PAV3</accession>
<feature type="region of interest" description="Disordered" evidence="1">
    <location>
        <begin position="278"/>
        <end position="310"/>
    </location>
</feature>
<dbReference type="KEGG" id="spu:100888169"/>
<organism evidence="2 3">
    <name type="scientific">Strongylocentrotus purpuratus</name>
    <name type="common">Purple sea urchin</name>
    <dbReference type="NCBI Taxonomy" id="7668"/>
    <lineage>
        <taxon>Eukaryota</taxon>
        <taxon>Metazoa</taxon>
        <taxon>Echinodermata</taxon>
        <taxon>Eleutherozoa</taxon>
        <taxon>Echinozoa</taxon>
        <taxon>Echinoidea</taxon>
        <taxon>Euechinoidea</taxon>
        <taxon>Echinacea</taxon>
        <taxon>Camarodonta</taxon>
        <taxon>Echinidea</taxon>
        <taxon>Strongylocentrotidae</taxon>
        <taxon>Strongylocentrotus</taxon>
    </lineage>
</organism>
<dbReference type="InterPro" id="IPR021454">
    <property type="entry name" value="DUF3105"/>
</dbReference>
<dbReference type="GeneID" id="100888169"/>
<dbReference type="GO" id="GO:0005737">
    <property type="term" value="C:cytoplasm"/>
    <property type="evidence" value="ECO:0000318"/>
    <property type="project" value="GO_Central"/>
</dbReference>
<evidence type="ECO:0000256" key="1">
    <source>
        <dbReference type="SAM" id="MobiDB-lite"/>
    </source>
</evidence>
<evidence type="ECO:0008006" key="4">
    <source>
        <dbReference type="Google" id="ProtNLM"/>
    </source>
</evidence>
<dbReference type="Pfam" id="PF11303">
    <property type="entry name" value="DUF3105"/>
    <property type="match status" value="1"/>
</dbReference>
<dbReference type="PANTHER" id="PTHR34179">
    <property type="entry name" value="TUMOR PROTEIN P53-INDUCIBLE PROTEIN 13"/>
    <property type="match status" value="1"/>
</dbReference>
<evidence type="ECO:0000313" key="2">
    <source>
        <dbReference type="EnsemblMetazoa" id="XP_030847708"/>
    </source>
</evidence>
<dbReference type="RefSeq" id="XP_030847708.1">
    <property type="nucleotide sequence ID" value="XM_030991848.1"/>
</dbReference>
<dbReference type="InParanoid" id="A0A7M7PAV3"/>
<dbReference type="AlphaFoldDB" id="A0A7M7PAV3"/>
<dbReference type="EnsemblMetazoa" id="XM_030991848">
    <property type="protein sequence ID" value="XP_030847708"/>
    <property type="gene ID" value="LOC100888169"/>
</dbReference>